<evidence type="ECO:0000256" key="1">
    <source>
        <dbReference type="SAM" id="Phobius"/>
    </source>
</evidence>
<keyword evidence="1" id="KW-0812">Transmembrane</keyword>
<evidence type="ECO:0000313" key="3">
    <source>
        <dbReference type="Proteomes" id="UP000827092"/>
    </source>
</evidence>
<gene>
    <name evidence="2" type="ORF">JTE90_021440</name>
</gene>
<feature type="transmembrane region" description="Helical" evidence="1">
    <location>
        <begin position="16"/>
        <end position="34"/>
    </location>
</feature>
<sequence>MLLASVLWKVVNFTEYLFTSLANSVAILVCYLYLKNYRRHTLIIVDGYIIIIKTFAEFFGAAGCICYGLLEVDLYHTTLGLISIFTGLILKALLLHQQNIPHDLLVNVTIYIISVFYVLVVLCSGLALHGIIVETGLLSCATKLATCVIPLVALTDRFIVDGGQLGTLLANATDAFIIAILWCSCGQVSLKYYVVVPSILGLLFTFIRHLMQEIQKSARSVSDLYA</sequence>
<dbReference type="Proteomes" id="UP000827092">
    <property type="component" value="Unassembled WGS sequence"/>
</dbReference>
<feature type="transmembrane region" description="Helical" evidence="1">
    <location>
        <begin position="108"/>
        <end position="129"/>
    </location>
</feature>
<protein>
    <submittedName>
        <fullName evidence="2">Uncharacterized protein</fullName>
    </submittedName>
</protein>
<keyword evidence="3" id="KW-1185">Reference proteome</keyword>
<feature type="transmembrane region" description="Helical" evidence="1">
    <location>
        <begin position="165"/>
        <end position="184"/>
    </location>
</feature>
<proteinExistence type="predicted"/>
<evidence type="ECO:0000313" key="2">
    <source>
        <dbReference type="EMBL" id="KAG8200976.1"/>
    </source>
</evidence>
<organism evidence="2 3">
    <name type="scientific">Oedothorax gibbosus</name>
    <dbReference type="NCBI Taxonomy" id="931172"/>
    <lineage>
        <taxon>Eukaryota</taxon>
        <taxon>Metazoa</taxon>
        <taxon>Ecdysozoa</taxon>
        <taxon>Arthropoda</taxon>
        <taxon>Chelicerata</taxon>
        <taxon>Arachnida</taxon>
        <taxon>Araneae</taxon>
        <taxon>Araneomorphae</taxon>
        <taxon>Entelegynae</taxon>
        <taxon>Araneoidea</taxon>
        <taxon>Linyphiidae</taxon>
        <taxon>Erigoninae</taxon>
        <taxon>Oedothorax</taxon>
    </lineage>
</organism>
<comment type="caution">
    <text evidence="2">The sequence shown here is derived from an EMBL/GenBank/DDBJ whole genome shotgun (WGS) entry which is preliminary data.</text>
</comment>
<dbReference type="EMBL" id="JAFNEN010000010">
    <property type="protein sequence ID" value="KAG8200976.1"/>
    <property type="molecule type" value="Genomic_DNA"/>
</dbReference>
<keyword evidence="1" id="KW-0472">Membrane</keyword>
<feature type="transmembrane region" description="Helical" evidence="1">
    <location>
        <begin position="46"/>
        <end position="70"/>
    </location>
</feature>
<name>A0AAV6VXZ2_9ARAC</name>
<dbReference type="AlphaFoldDB" id="A0AAV6VXZ2"/>
<keyword evidence="1" id="KW-1133">Transmembrane helix</keyword>
<accession>A0AAV6VXZ2</accession>
<feature type="transmembrane region" description="Helical" evidence="1">
    <location>
        <begin position="76"/>
        <end position="96"/>
    </location>
</feature>
<feature type="transmembrane region" description="Helical" evidence="1">
    <location>
        <begin position="190"/>
        <end position="210"/>
    </location>
</feature>
<reference evidence="2 3" key="1">
    <citation type="journal article" date="2022" name="Nat. Ecol. Evol.">
        <title>A masculinizing supergene underlies an exaggerated male reproductive morph in a spider.</title>
        <authorList>
            <person name="Hendrickx F."/>
            <person name="De Corte Z."/>
            <person name="Sonet G."/>
            <person name="Van Belleghem S.M."/>
            <person name="Kostlbacher S."/>
            <person name="Vangestel C."/>
        </authorList>
    </citation>
    <scope>NUCLEOTIDE SEQUENCE [LARGE SCALE GENOMIC DNA]</scope>
    <source>
        <strain evidence="2">W744_W776</strain>
    </source>
</reference>